<keyword evidence="8 14" id="KW-1133">Transmembrane helix</keyword>
<evidence type="ECO:0000256" key="12">
    <source>
        <dbReference type="PROSITE-ProRule" id="PRU00076"/>
    </source>
</evidence>
<feature type="region of interest" description="Disordered" evidence="13">
    <location>
        <begin position="1701"/>
        <end position="1728"/>
    </location>
</feature>
<keyword evidence="19" id="KW-1185">Reference proteome</keyword>
<dbReference type="SMART" id="SM00179">
    <property type="entry name" value="EGF_CA"/>
    <property type="match status" value="2"/>
</dbReference>
<protein>
    <submittedName>
        <fullName evidence="18">Uncharacterized protein</fullName>
    </submittedName>
</protein>
<evidence type="ECO:0000256" key="13">
    <source>
        <dbReference type="SAM" id="MobiDB-lite"/>
    </source>
</evidence>
<feature type="domain" description="Cadherin" evidence="17">
    <location>
        <begin position="497"/>
        <end position="601"/>
    </location>
</feature>
<dbReference type="Pfam" id="PF00028">
    <property type="entry name" value="Cadherin"/>
    <property type="match status" value="4"/>
</dbReference>
<feature type="domain" description="EGF-like" evidence="16">
    <location>
        <begin position="1492"/>
        <end position="1528"/>
    </location>
</feature>
<organism evidence="18 19">
    <name type="scientific">Scylla paramamosain</name>
    <name type="common">Mud crab</name>
    <dbReference type="NCBI Taxonomy" id="85552"/>
    <lineage>
        <taxon>Eukaryota</taxon>
        <taxon>Metazoa</taxon>
        <taxon>Ecdysozoa</taxon>
        <taxon>Arthropoda</taxon>
        <taxon>Crustacea</taxon>
        <taxon>Multicrustacea</taxon>
        <taxon>Malacostraca</taxon>
        <taxon>Eumalacostraca</taxon>
        <taxon>Eucarida</taxon>
        <taxon>Decapoda</taxon>
        <taxon>Pleocyemata</taxon>
        <taxon>Brachyura</taxon>
        <taxon>Eubrachyura</taxon>
        <taxon>Portunoidea</taxon>
        <taxon>Portunidae</taxon>
        <taxon>Portuninae</taxon>
        <taxon>Scylla</taxon>
    </lineage>
</organism>
<dbReference type="GO" id="GO:0005886">
    <property type="term" value="C:plasma membrane"/>
    <property type="evidence" value="ECO:0007669"/>
    <property type="project" value="InterPro"/>
</dbReference>
<evidence type="ECO:0000256" key="11">
    <source>
        <dbReference type="PROSITE-ProRule" id="PRU00043"/>
    </source>
</evidence>
<feature type="compositionally biased region" description="Low complexity" evidence="13">
    <location>
        <begin position="1708"/>
        <end position="1719"/>
    </location>
</feature>
<dbReference type="InterPro" id="IPR001881">
    <property type="entry name" value="EGF-like_Ca-bd_dom"/>
</dbReference>
<dbReference type="FunFam" id="2.10.25.10:FF:000066">
    <property type="entry name" value="FAT atypical cadherin 4"/>
    <property type="match status" value="1"/>
</dbReference>
<feature type="domain" description="Cadherin" evidence="17">
    <location>
        <begin position="159"/>
        <end position="268"/>
    </location>
</feature>
<dbReference type="PANTHER" id="PTHR24025:SF31">
    <property type="entry name" value="NEURAL-CADHERIN"/>
    <property type="match status" value="1"/>
</dbReference>
<dbReference type="SUPFAM" id="SSF49899">
    <property type="entry name" value="Concanavalin A-like lectins/glucanases"/>
    <property type="match status" value="2"/>
</dbReference>
<comment type="caution">
    <text evidence="12">Lacks conserved residue(s) required for the propagation of feature annotation.</text>
</comment>
<evidence type="ECO:0000256" key="1">
    <source>
        <dbReference type="ARBA" id="ARBA00004370"/>
    </source>
</evidence>
<keyword evidence="9 14" id="KW-0472">Membrane</keyword>
<dbReference type="InterPro" id="IPR000152">
    <property type="entry name" value="EGF-type_Asp/Asn_hydroxyl_site"/>
</dbReference>
<comment type="subcellular location">
    <subcellularLocation>
        <location evidence="1">Membrane</location>
    </subcellularLocation>
</comment>
<feature type="region of interest" description="Disordered" evidence="13">
    <location>
        <begin position="1571"/>
        <end position="1593"/>
    </location>
</feature>
<dbReference type="InterPro" id="IPR000742">
    <property type="entry name" value="EGF"/>
</dbReference>
<dbReference type="FunFam" id="2.60.40.60:FF:000112">
    <property type="entry name" value="neural-cadherin isoform X1"/>
    <property type="match status" value="1"/>
</dbReference>
<dbReference type="SMART" id="SM00181">
    <property type="entry name" value="EGF"/>
    <property type="match status" value="4"/>
</dbReference>
<dbReference type="InterPro" id="IPR027397">
    <property type="entry name" value="Catenin-bd_sf"/>
</dbReference>
<dbReference type="PROSITE" id="PS00022">
    <property type="entry name" value="EGF_1"/>
    <property type="match status" value="3"/>
</dbReference>
<dbReference type="SMART" id="SM00282">
    <property type="entry name" value="LamG"/>
    <property type="match status" value="2"/>
</dbReference>
<dbReference type="CDD" id="cd00053">
    <property type="entry name" value="EGF"/>
    <property type="match status" value="1"/>
</dbReference>
<dbReference type="GO" id="GO:0007156">
    <property type="term" value="P:homophilic cell adhesion via plasma membrane adhesion molecules"/>
    <property type="evidence" value="ECO:0007669"/>
    <property type="project" value="InterPro"/>
</dbReference>
<feature type="domain" description="Laminin G" evidence="15">
    <location>
        <begin position="1018"/>
        <end position="1213"/>
    </location>
</feature>
<dbReference type="FunFam" id="2.60.40.60:FF:000104">
    <property type="entry name" value="cadherin-23 isoform X1"/>
    <property type="match status" value="1"/>
</dbReference>
<dbReference type="InterPro" id="IPR001791">
    <property type="entry name" value="Laminin_G"/>
</dbReference>
<evidence type="ECO:0000259" key="15">
    <source>
        <dbReference type="PROSITE" id="PS50025"/>
    </source>
</evidence>
<dbReference type="GO" id="GO:0005509">
    <property type="term" value="F:calcium ion binding"/>
    <property type="evidence" value="ECO:0007669"/>
    <property type="project" value="UniProtKB-UniRule"/>
</dbReference>
<feature type="domain" description="Cadherin" evidence="17">
    <location>
        <begin position="269"/>
        <end position="380"/>
    </location>
</feature>
<evidence type="ECO:0000259" key="16">
    <source>
        <dbReference type="PROSITE" id="PS50026"/>
    </source>
</evidence>
<sequence length="1960" mass="212024">MSAGKENKALETERVCWCLDQRLSLCLLMAVNVLMPLLIPLGEQITNVTQLTAVGNLAFTQPMYEVFVRENTAPVVLLTLHATTNTSDASVEYRLVSGAAGGLFVVGRRSGHLTLTAPLDYEAKNRYEIIVAGLAGEERAFVRVSVRAKDVNDLAPSFPRPVLETQITEEDDSHLPKLILQVSARDGDASDQGRLVYTLEGDGVSATHPSFSISRHSGHLHLLQALDRDAPRGRARWRLMVWVTDGPHTASAEVHVNVKDINDNAPFFPNMTINATVPENAEAGWEVTSVTATDFDDPREGTNAIISYSVEKNVIDEFSGQPIFDIDSVSGRVSTALCCLDRERTPFYAIQVVASDGGGLKGTGTVLVTVLDDNDVSPKFTRRDWHLLVHEITEPLATVAFLTVSDPDLSNEFEFRIIPESGFGWEKFRIVSSEHGSGALQAVQDLDYEDPGQRRGFKFRVQVSDKAANRWKDDEHVDEAWVTLTLVDDNDNAPFLPLTSVNLTLPEDTPVGYSLTTFTATDLDQGGEDEVRYTIDPLSDPFRLFAVDSSGHVWLRRTLDRESAKSHAVKVLAVDSGVPALTSTATLLLAVTDVNDNAPNVANPDTLYIPENSGPRHVADLLLDDADDWSKGHGPPFSVTLDQRAPDDIKKTFAVDFNAEGDEGRGVAVVTSLRPLDREESVTRLLPLVLGDARRLTTTATITLTVADVNDNPMRPGHKTVSVTRLMGEEMAIPLGRVYVDDKDDWDAGDKTWAWRRGEHHPLFTLHARTGQLMMSEHAHDGTYQLSFWVSDAHHGQKNVEANVTVVVKSVSLDDLVCAVPVTVTSHPPGRLITPLKGSGQAPLEALRAAVQSVAKAGVEVVSVEADSDIGGTSGTRLWLTALSRHPLDQILLLHRKKISTQSSVTVMWVGVNMCVAPFASKRHPHDRVWVVDANSTALVTPRLQVPRSQCNCFPQGSRLGRQQHKPVSLSGQPSVAAVTHIVSCHPNPCLNGGRCVLQARVSRCVCPEGTSGSICKQLSRHFIGNGWAWTAPLPSVNRAHISLEFLTLREEGLLLYAGPPDAPHLDAPLMQEDVLSVELEDGRPRLLLDVGSSPVLLAASPGHPLPRLADGHWHRLDVVWGAQRVELIVDRCEAGGECRVAAPLPPQEPVLSVAAPLQVGGLAHAAPDALQHGWPTQVNGHYFHGCIKNLRVNGELRDLGEAVLGEGSSSGCEGHDPCALAGGPCPPRARCMRMDGQWVCGCEPGWAGEDCHTHTQPAYFASSSYVKMALSSIPPAQSTFIQLRFRTWEAWGQLVAVTSQHGRDLAAIHLLNSHVCLQMRLHPAALTHLCLSEVPLADGEWHTVYVHRQGEWAELHVDEGDGPLYNATSTPAATQGWSTSLLVDRQEGVHVGGSPEYVGVSLYIVHHDFHDGCLDDLRVSGLQLPLPPLLNTSSLAQATMFTNVSAGCSAPSACANITCEEPFSCIDIWWRYECGCPVGSQISHGGGSCQDLDECEWLPCLNGGTCVNREPGYSCHCTASHGGEHCETERKDAAVMVFPVTTLVVVVVWSFLLLGLVVAVCICRLRRQHQGSSSGGRDALSAGGQGSDSNVTSMPAEQVELTVTTASAHPSPHPLRPKVTEEVNILRKSLAASHGEGQPGAGCGCPPLPTLDDLRNYAYEGDGSSPDSLSSCCSGGHFGGEIRFIGGFQEVSNLLSCLSTPETADPSARGGAARGSAGDISNSKHSSSQTLLHVLQSNLKAEEGKCDQTKNNGVRIGKTEKRDNSFDRNIVKHSSVGHYSPSVLGGSPFCTSIIQTGKHDSLRGKKEVFHQSLKRKKSDIKVTCVCTDSIDGPTGFSWQGKHLDQMAREQSPNRHFHSLCRTCIILSATYPSSVQGICRHSQSTSSLYSVLAAATQAGGEQVRAVRCGSAGSVLRCVHSHNHEGNQCSIKPYCRECSVKLLGMHKERTAETNIFQSNDT</sequence>
<evidence type="ECO:0000256" key="7">
    <source>
        <dbReference type="ARBA" id="ARBA00022889"/>
    </source>
</evidence>
<dbReference type="EMBL" id="JARAKH010000003">
    <property type="protein sequence ID" value="KAK8405262.1"/>
    <property type="molecule type" value="Genomic_DNA"/>
</dbReference>
<evidence type="ECO:0000256" key="6">
    <source>
        <dbReference type="ARBA" id="ARBA00022837"/>
    </source>
</evidence>
<keyword evidence="2 12" id="KW-0245">EGF-like domain</keyword>
<feature type="transmembrane region" description="Helical" evidence="14">
    <location>
        <begin position="1537"/>
        <end position="1564"/>
    </location>
</feature>
<dbReference type="GO" id="GO:0005911">
    <property type="term" value="C:cell-cell junction"/>
    <property type="evidence" value="ECO:0007669"/>
    <property type="project" value="TreeGrafter"/>
</dbReference>
<dbReference type="Gene3D" id="2.10.25.10">
    <property type="entry name" value="Laminin"/>
    <property type="match status" value="3"/>
</dbReference>
<dbReference type="Gene3D" id="4.10.900.10">
    <property type="entry name" value="TCF3-CBD (Catenin binding domain)"/>
    <property type="match status" value="1"/>
</dbReference>
<dbReference type="SUPFAM" id="SSF57196">
    <property type="entry name" value="EGF/Laminin"/>
    <property type="match status" value="2"/>
</dbReference>
<dbReference type="PROSITE" id="PS00010">
    <property type="entry name" value="ASX_HYDROXYL"/>
    <property type="match status" value="1"/>
</dbReference>
<evidence type="ECO:0000256" key="4">
    <source>
        <dbReference type="ARBA" id="ARBA00022729"/>
    </source>
</evidence>
<reference evidence="18 19" key="1">
    <citation type="submission" date="2023-03" db="EMBL/GenBank/DDBJ databases">
        <title>High-quality genome of Scylla paramamosain provides insights in environmental adaptation.</title>
        <authorList>
            <person name="Zhang L."/>
        </authorList>
    </citation>
    <scope>NUCLEOTIDE SEQUENCE [LARGE SCALE GENOMIC DNA]</scope>
    <source>
        <strain evidence="18">LZ_2023a</strain>
        <tissue evidence="18">Muscle</tissue>
    </source>
</reference>
<dbReference type="GO" id="GO:0007163">
    <property type="term" value="P:establishment or maintenance of cell polarity"/>
    <property type="evidence" value="ECO:0007669"/>
    <property type="project" value="UniProtKB-ARBA"/>
</dbReference>
<dbReference type="CDD" id="cd11304">
    <property type="entry name" value="Cadherin_repeat"/>
    <property type="match status" value="4"/>
</dbReference>
<dbReference type="InterPro" id="IPR015919">
    <property type="entry name" value="Cadherin-like_sf"/>
</dbReference>
<dbReference type="EMBL" id="JARAKH010000003">
    <property type="protein sequence ID" value="KAK8405261.1"/>
    <property type="molecule type" value="Genomic_DNA"/>
</dbReference>
<dbReference type="PROSITE" id="PS01187">
    <property type="entry name" value="EGF_CA"/>
    <property type="match status" value="1"/>
</dbReference>
<evidence type="ECO:0000256" key="5">
    <source>
        <dbReference type="ARBA" id="ARBA00022737"/>
    </source>
</evidence>
<dbReference type="PANTHER" id="PTHR24025">
    <property type="entry name" value="DESMOGLEIN FAMILY MEMBER"/>
    <property type="match status" value="1"/>
</dbReference>
<comment type="caution">
    <text evidence="18">The sequence shown here is derived from an EMBL/GenBank/DDBJ whole genome shotgun (WGS) entry which is preliminary data.</text>
</comment>
<dbReference type="PROSITE" id="PS50268">
    <property type="entry name" value="CADHERIN_2"/>
    <property type="match status" value="6"/>
</dbReference>
<keyword evidence="7" id="KW-0130">Cell adhesion</keyword>
<dbReference type="Pfam" id="PF02210">
    <property type="entry name" value="Laminin_G_2"/>
    <property type="match status" value="2"/>
</dbReference>
<dbReference type="GO" id="GO:0001736">
    <property type="term" value="P:establishment of planar polarity"/>
    <property type="evidence" value="ECO:0007669"/>
    <property type="project" value="UniProtKB-ARBA"/>
</dbReference>
<feature type="domain" description="Cadherin" evidence="17">
    <location>
        <begin position="381"/>
        <end position="496"/>
    </location>
</feature>
<dbReference type="InterPro" id="IPR018097">
    <property type="entry name" value="EGF_Ca-bd_CS"/>
</dbReference>
<evidence type="ECO:0000259" key="17">
    <source>
        <dbReference type="PROSITE" id="PS50268"/>
    </source>
</evidence>
<evidence type="ECO:0000256" key="9">
    <source>
        <dbReference type="ARBA" id="ARBA00023136"/>
    </source>
</evidence>
<evidence type="ECO:0000313" key="18">
    <source>
        <dbReference type="EMBL" id="KAK8405261.1"/>
    </source>
</evidence>
<dbReference type="PROSITE" id="PS50025">
    <property type="entry name" value="LAM_G_DOMAIN"/>
    <property type="match status" value="2"/>
</dbReference>
<feature type="disulfide bond" evidence="12">
    <location>
        <begin position="1007"/>
        <end position="1016"/>
    </location>
</feature>
<dbReference type="PRINTS" id="PR00205">
    <property type="entry name" value="CADHERIN"/>
</dbReference>
<dbReference type="SMART" id="SM00112">
    <property type="entry name" value="CA"/>
    <property type="match status" value="6"/>
</dbReference>
<keyword evidence="5" id="KW-0677">Repeat</keyword>
<dbReference type="EMBL" id="JARAKH010000003">
    <property type="protein sequence ID" value="KAK8405260.1"/>
    <property type="molecule type" value="Genomic_DNA"/>
</dbReference>
<dbReference type="PROSITE" id="PS50026">
    <property type="entry name" value="EGF_3"/>
    <property type="match status" value="3"/>
</dbReference>
<feature type="disulfide bond" evidence="12">
    <location>
        <begin position="1243"/>
        <end position="1252"/>
    </location>
</feature>
<dbReference type="GO" id="GO:0009887">
    <property type="term" value="P:animal organ morphogenesis"/>
    <property type="evidence" value="ECO:0007669"/>
    <property type="project" value="UniProtKB-ARBA"/>
</dbReference>
<evidence type="ECO:0000313" key="19">
    <source>
        <dbReference type="Proteomes" id="UP001487740"/>
    </source>
</evidence>
<proteinExistence type="predicted"/>
<feature type="domain" description="Laminin G" evidence="15">
    <location>
        <begin position="1256"/>
        <end position="1449"/>
    </location>
</feature>
<dbReference type="CDD" id="cd00054">
    <property type="entry name" value="EGF_CA"/>
    <property type="match status" value="2"/>
</dbReference>
<evidence type="ECO:0000256" key="14">
    <source>
        <dbReference type="SAM" id="Phobius"/>
    </source>
</evidence>
<dbReference type="CDD" id="cd00110">
    <property type="entry name" value="LamG"/>
    <property type="match status" value="2"/>
</dbReference>
<accession>A0AAW0V1S8</accession>
<keyword evidence="10 12" id="KW-1015">Disulfide bond</keyword>
<evidence type="ECO:0000256" key="10">
    <source>
        <dbReference type="ARBA" id="ARBA00023157"/>
    </source>
</evidence>
<evidence type="ECO:0000256" key="8">
    <source>
        <dbReference type="ARBA" id="ARBA00022989"/>
    </source>
</evidence>
<dbReference type="Gene3D" id="2.60.40.60">
    <property type="entry name" value="Cadherins"/>
    <property type="match status" value="6"/>
</dbReference>
<name>A0AAW0V1S8_SCYPA</name>
<dbReference type="InterPro" id="IPR050971">
    <property type="entry name" value="Cadherin-domain_protein"/>
</dbReference>
<dbReference type="EMBL" id="JARAKH010000003">
    <property type="protein sequence ID" value="KAK8405259.1"/>
    <property type="molecule type" value="Genomic_DNA"/>
</dbReference>
<feature type="domain" description="Cadherin" evidence="17">
    <location>
        <begin position="601"/>
        <end position="718"/>
    </location>
</feature>
<dbReference type="Proteomes" id="UP001487740">
    <property type="component" value="Unassembled WGS sequence"/>
</dbReference>
<feature type="domain" description="EGF-like" evidence="16">
    <location>
        <begin position="981"/>
        <end position="1017"/>
    </location>
</feature>
<dbReference type="SUPFAM" id="SSF49313">
    <property type="entry name" value="Cadherin-like"/>
    <property type="match status" value="7"/>
</dbReference>
<dbReference type="InterPro" id="IPR002126">
    <property type="entry name" value="Cadherin-like_dom"/>
</dbReference>
<keyword evidence="4" id="KW-0732">Signal</keyword>
<keyword evidence="3 14" id="KW-0812">Transmembrane</keyword>
<feature type="domain" description="EGF-like" evidence="16">
    <location>
        <begin position="1215"/>
        <end position="1253"/>
    </location>
</feature>
<dbReference type="PROSITE" id="PS00232">
    <property type="entry name" value="CADHERIN_1"/>
    <property type="match status" value="2"/>
</dbReference>
<gene>
    <name evidence="18" type="ORF">O3P69_001675</name>
</gene>
<evidence type="ECO:0000256" key="3">
    <source>
        <dbReference type="ARBA" id="ARBA00022692"/>
    </source>
</evidence>
<dbReference type="InterPro" id="IPR013320">
    <property type="entry name" value="ConA-like_dom_sf"/>
</dbReference>
<dbReference type="Gene3D" id="2.60.120.200">
    <property type="match status" value="2"/>
</dbReference>
<feature type="disulfide bond" evidence="12">
    <location>
        <begin position="1518"/>
        <end position="1527"/>
    </location>
</feature>
<feature type="domain" description="Cadherin" evidence="17">
    <location>
        <begin position="60"/>
        <end position="158"/>
    </location>
</feature>
<keyword evidence="6 11" id="KW-0106">Calcium</keyword>
<dbReference type="InterPro" id="IPR020894">
    <property type="entry name" value="Cadherin_CS"/>
</dbReference>
<dbReference type="PROSITE" id="PS01186">
    <property type="entry name" value="EGF_2"/>
    <property type="match status" value="1"/>
</dbReference>
<evidence type="ECO:0000256" key="2">
    <source>
        <dbReference type="ARBA" id="ARBA00022536"/>
    </source>
</evidence>